<sequence length="413" mass="41424">MTTTSDDNARPRRGRRRLKIGAVALAGVTATALGVTVWQDGTAKPSTTAADSARVGIATVTKTDLSDDQTLSGTLGYSKAAPVKGARSGLVTWLPASGATVSRGRTLYKVDNVPVPVFYGGTPLYRTLNARGTTGPDVRVVADNLKQLGYDIGVQPGAGTWVTQHPTDTGTADTSDGTAAPSASAAPSPAPTPTPTATSVKVKEGDGVLTADLIAAIRRWQVHVGMPATGVLGIGDVTVQSGAVRVGAVQAQRGDDATGALMTVSSTVKKVSVPVDATQVGTMSRGDRVTVTLPDNSTVRGTVDVVGSAAADNSQGDTGGSASGQLTVTVSVPDTGAVRKLTSAPVQVAFTSESHKGVLAVPVGALLALSEGGYAVQLPGGRLIAVKTGMFAKGLVEISGAGVTAGTKVETTS</sequence>
<evidence type="ECO:0000313" key="3">
    <source>
        <dbReference type="EMBL" id="MFE9598803.1"/>
    </source>
</evidence>
<evidence type="ECO:0008006" key="5">
    <source>
        <dbReference type="Google" id="ProtNLM"/>
    </source>
</evidence>
<feature type="region of interest" description="Disordered" evidence="1">
    <location>
        <begin position="163"/>
        <end position="200"/>
    </location>
</feature>
<keyword evidence="4" id="KW-1185">Reference proteome</keyword>
<keyword evidence="2" id="KW-0472">Membrane</keyword>
<gene>
    <name evidence="3" type="ORF">ACFYNQ_09495</name>
</gene>
<name>A0ABW6LY33_9ACTN</name>
<dbReference type="Proteomes" id="UP001601303">
    <property type="component" value="Unassembled WGS sequence"/>
</dbReference>
<dbReference type="InterPro" id="IPR036366">
    <property type="entry name" value="PGBDSf"/>
</dbReference>
<dbReference type="Gene3D" id="1.10.101.10">
    <property type="entry name" value="PGBD-like superfamily/PGBD"/>
    <property type="match status" value="1"/>
</dbReference>
<keyword evidence="2" id="KW-0812">Transmembrane</keyword>
<evidence type="ECO:0000256" key="1">
    <source>
        <dbReference type="SAM" id="MobiDB-lite"/>
    </source>
</evidence>
<organism evidence="3 4">
    <name type="scientific">Streptomyces hokutonensis</name>
    <dbReference type="NCBI Taxonomy" id="1306990"/>
    <lineage>
        <taxon>Bacteria</taxon>
        <taxon>Bacillati</taxon>
        <taxon>Actinomycetota</taxon>
        <taxon>Actinomycetes</taxon>
        <taxon>Kitasatosporales</taxon>
        <taxon>Streptomycetaceae</taxon>
        <taxon>Streptomyces</taxon>
    </lineage>
</organism>
<keyword evidence="2" id="KW-1133">Transmembrane helix</keyword>
<reference evidence="3 4" key="1">
    <citation type="submission" date="2024-10" db="EMBL/GenBank/DDBJ databases">
        <title>The Natural Products Discovery Center: Release of the First 8490 Sequenced Strains for Exploring Actinobacteria Biosynthetic Diversity.</title>
        <authorList>
            <person name="Kalkreuter E."/>
            <person name="Kautsar S.A."/>
            <person name="Yang D."/>
            <person name="Bader C.D."/>
            <person name="Teijaro C.N."/>
            <person name="Fluegel L."/>
            <person name="Davis C.M."/>
            <person name="Simpson J.R."/>
            <person name="Lauterbach L."/>
            <person name="Steele A.D."/>
            <person name="Gui C."/>
            <person name="Meng S."/>
            <person name="Li G."/>
            <person name="Viehrig K."/>
            <person name="Ye F."/>
            <person name="Su P."/>
            <person name="Kiefer A.F."/>
            <person name="Nichols A."/>
            <person name="Cepeda A.J."/>
            <person name="Yan W."/>
            <person name="Fan B."/>
            <person name="Jiang Y."/>
            <person name="Adhikari A."/>
            <person name="Zheng C.-J."/>
            <person name="Schuster L."/>
            <person name="Cowan T.M."/>
            <person name="Smanski M.J."/>
            <person name="Chevrette M.G."/>
            <person name="De Carvalho L.P.S."/>
            <person name="Shen B."/>
        </authorList>
    </citation>
    <scope>NUCLEOTIDE SEQUENCE [LARGE SCALE GENOMIC DNA]</scope>
    <source>
        <strain evidence="3 4">NPDC006488</strain>
    </source>
</reference>
<accession>A0ABW6LY33</accession>
<evidence type="ECO:0000313" key="4">
    <source>
        <dbReference type="Proteomes" id="UP001601303"/>
    </source>
</evidence>
<comment type="caution">
    <text evidence="3">The sequence shown here is derived from an EMBL/GenBank/DDBJ whole genome shotgun (WGS) entry which is preliminary data.</text>
</comment>
<feature type="transmembrane region" description="Helical" evidence="2">
    <location>
        <begin position="20"/>
        <end position="38"/>
    </location>
</feature>
<dbReference type="EMBL" id="JBIAHM010000002">
    <property type="protein sequence ID" value="MFE9598803.1"/>
    <property type="molecule type" value="Genomic_DNA"/>
</dbReference>
<protein>
    <recommendedName>
        <fullName evidence="5">Peptidoglycan-binding protein</fullName>
    </recommendedName>
</protein>
<feature type="compositionally biased region" description="Low complexity" evidence="1">
    <location>
        <begin position="166"/>
        <end position="187"/>
    </location>
</feature>
<proteinExistence type="predicted"/>
<dbReference type="RefSeq" id="WP_388104383.1">
    <property type="nucleotide sequence ID" value="NZ_JBIAHM010000002.1"/>
</dbReference>
<evidence type="ECO:0000256" key="2">
    <source>
        <dbReference type="SAM" id="Phobius"/>
    </source>
</evidence>